<feature type="domain" description="CHAD" evidence="1">
    <location>
        <begin position="14"/>
        <end position="277"/>
    </location>
</feature>
<sequence length="304" mass="36125">MLTEIRMSYLLNNDQSLKNNITSIAAEEIEGCMEALNNLEIHEAIHDIRKRLKKLRALARLVRHDLSEVHFKEINRYYRDLGREISEIRDLSAHLETIEFLDERYGKFLYANFFKPVTNLLQKERTQLTRVMVKNQFFTEHLPEKLKYAQNDLLNWPLQATDMQVILPGIEKVYKRGKKALEKAYNNPSMENFHEWRKRVKYLWYQTLLLQDSWPEYFETLEAEIHLLADHLGNDHDLILLQHKISSEAFKSIDPQRLELMQALIDRYSQGLRNEAKIKGELIYAETPEDFSKRIGSYIGTKWN</sequence>
<dbReference type="Gene3D" id="1.40.20.10">
    <property type="entry name" value="CHAD domain"/>
    <property type="match status" value="1"/>
</dbReference>
<dbReference type="OrthoDB" id="9810907at2"/>
<proteinExistence type="predicted"/>
<dbReference type="SMART" id="SM00880">
    <property type="entry name" value="CHAD"/>
    <property type="match status" value="1"/>
</dbReference>
<keyword evidence="3" id="KW-1185">Reference proteome</keyword>
<dbReference type="AlphaFoldDB" id="A0A550I7G6"/>
<organism evidence="2 3">
    <name type="scientific">Christiangramia sabulilitoris</name>
    <dbReference type="NCBI Taxonomy" id="2583991"/>
    <lineage>
        <taxon>Bacteria</taxon>
        <taxon>Pseudomonadati</taxon>
        <taxon>Bacteroidota</taxon>
        <taxon>Flavobacteriia</taxon>
        <taxon>Flavobacteriales</taxon>
        <taxon>Flavobacteriaceae</taxon>
        <taxon>Christiangramia</taxon>
    </lineage>
</organism>
<dbReference type="InterPro" id="IPR038186">
    <property type="entry name" value="CHAD_dom_sf"/>
</dbReference>
<accession>A0A550I7G6</accession>
<evidence type="ECO:0000313" key="2">
    <source>
        <dbReference type="EMBL" id="TRO66919.1"/>
    </source>
</evidence>
<protein>
    <submittedName>
        <fullName evidence="2">CHAD domain-containing protein</fullName>
    </submittedName>
</protein>
<dbReference type="PANTHER" id="PTHR39339:SF1">
    <property type="entry name" value="CHAD DOMAIN-CONTAINING PROTEIN"/>
    <property type="match status" value="1"/>
</dbReference>
<dbReference type="Pfam" id="PF05235">
    <property type="entry name" value="CHAD"/>
    <property type="match status" value="1"/>
</dbReference>
<dbReference type="Proteomes" id="UP000315131">
    <property type="component" value="Unassembled WGS sequence"/>
</dbReference>
<dbReference type="EMBL" id="VHSF01000001">
    <property type="protein sequence ID" value="TRO66919.1"/>
    <property type="molecule type" value="Genomic_DNA"/>
</dbReference>
<gene>
    <name evidence="2" type="ORF">FGM01_03235</name>
</gene>
<dbReference type="InterPro" id="IPR007899">
    <property type="entry name" value="CHAD_dom"/>
</dbReference>
<reference evidence="2 3" key="1">
    <citation type="submission" date="2019-06" db="EMBL/GenBank/DDBJ databases">
        <title>Gramella sabulilitoris sp. nov., isolated from a marine sand.</title>
        <authorList>
            <person name="Yoon J.-H."/>
        </authorList>
    </citation>
    <scope>NUCLEOTIDE SEQUENCE [LARGE SCALE GENOMIC DNA]</scope>
    <source>
        <strain evidence="2 3">HSMS-1</strain>
    </source>
</reference>
<evidence type="ECO:0000259" key="1">
    <source>
        <dbReference type="PROSITE" id="PS51708"/>
    </source>
</evidence>
<comment type="caution">
    <text evidence="2">The sequence shown here is derived from an EMBL/GenBank/DDBJ whole genome shotgun (WGS) entry which is preliminary data.</text>
</comment>
<dbReference type="PANTHER" id="PTHR39339">
    <property type="entry name" value="SLR1444 PROTEIN"/>
    <property type="match status" value="1"/>
</dbReference>
<dbReference type="PROSITE" id="PS51708">
    <property type="entry name" value="CHAD"/>
    <property type="match status" value="1"/>
</dbReference>
<evidence type="ECO:0000313" key="3">
    <source>
        <dbReference type="Proteomes" id="UP000315131"/>
    </source>
</evidence>
<name>A0A550I7G6_9FLAO</name>